<reference evidence="11" key="1">
    <citation type="submission" date="2020-05" db="UniProtKB">
        <authorList>
            <consortium name="EnsemblMetazoa"/>
        </authorList>
    </citation>
    <scope>IDENTIFICATION</scope>
    <source>
        <strain evidence="11">FUMOZ</strain>
    </source>
</reference>
<keyword evidence="3 9" id="KW-0812">Transmembrane</keyword>
<evidence type="ECO:0000256" key="7">
    <source>
        <dbReference type="ARBA" id="ARBA00023180"/>
    </source>
</evidence>
<keyword evidence="4 10" id="KW-0732">Signal</keyword>
<dbReference type="GO" id="GO:0098552">
    <property type="term" value="C:side of membrane"/>
    <property type="evidence" value="ECO:0007669"/>
    <property type="project" value="UniProtKB-KW"/>
</dbReference>
<feature type="chain" id="PRO_5030024352" evidence="10">
    <location>
        <begin position="25"/>
        <end position="150"/>
    </location>
</feature>
<dbReference type="InterPro" id="IPR031424">
    <property type="entry name" value="QVR-like"/>
</dbReference>
<comment type="subcellular location">
    <subcellularLocation>
        <location evidence="1">Membrane</location>
        <topology evidence="1">Lipid-anchor</topology>
        <topology evidence="1">GPI-anchor</topology>
    </subcellularLocation>
</comment>
<dbReference type="GO" id="GO:0032222">
    <property type="term" value="P:regulation of synaptic transmission, cholinergic"/>
    <property type="evidence" value="ECO:0007669"/>
    <property type="project" value="InterPro"/>
</dbReference>
<sequence>MAVSKQLGLVLLVVFAVVVCPANAIRCYTCNSNDNSECLQPPTSFTDEEYRDNRSVPARLLVECPPDKQGREAFCRKMNLLVIGGSVPDHTRIIRECGYERGRRPCVGMDNGGHEEYVCQCFTDACNEGSRITIAGMLLVLIPTGLLLVL</sequence>
<dbReference type="InterPro" id="IPR050975">
    <property type="entry name" value="Sleep_regulator"/>
</dbReference>
<evidence type="ECO:0000256" key="3">
    <source>
        <dbReference type="ARBA" id="ARBA00022692"/>
    </source>
</evidence>
<dbReference type="PANTHER" id="PTHR33562:SF2">
    <property type="entry name" value="PROTEIN QUIVER"/>
    <property type="match status" value="1"/>
</dbReference>
<keyword evidence="8" id="KW-0449">Lipoprotein</keyword>
<dbReference type="SUPFAM" id="SSF57302">
    <property type="entry name" value="Snake toxin-like"/>
    <property type="match status" value="1"/>
</dbReference>
<dbReference type="InterPro" id="IPR045860">
    <property type="entry name" value="Snake_toxin-like_sf"/>
</dbReference>
<evidence type="ECO:0000256" key="9">
    <source>
        <dbReference type="SAM" id="Phobius"/>
    </source>
</evidence>
<organism evidence="11">
    <name type="scientific">Anopheles funestus</name>
    <name type="common">African malaria mosquito</name>
    <dbReference type="NCBI Taxonomy" id="62324"/>
    <lineage>
        <taxon>Eukaryota</taxon>
        <taxon>Metazoa</taxon>
        <taxon>Ecdysozoa</taxon>
        <taxon>Arthropoda</taxon>
        <taxon>Hexapoda</taxon>
        <taxon>Insecta</taxon>
        <taxon>Pterygota</taxon>
        <taxon>Neoptera</taxon>
        <taxon>Endopterygota</taxon>
        <taxon>Diptera</taxon>
        <taxon>Nematocera</taxon>
        <taxon>Culicoidea</taxon>
        <taxon>Culicidae</taxon>
        <taxon>Anophelinae</taxon>
        <taxon>Anopheles</taxon>
    </lineage>
</organism>
<dbReference type="PANTHER" id="PTHR33562">
    <property type="entry name" value="ATILLA, ISOFORM B-RELATED-RELATED"/>
    <property type="match status" value="1"/>
</dbReference>
<feature type="signal peptide" evidence="10">
    <location>
        <begin position="1"/>
        <end position="24"/>
    </location>
</feature>
<evidence type="ECO:0000313" key="11">
    <source>
        <dbReference type="EnsemblMetazoa" id="AFUN011829-PA"/>
    </source>
</evidence>
<dbReference type="Pfam" id="PF17064">
    <property type="entry name" value="QVR"/>
    <property type="match status" value="1"/>
</dbReference>
<evidence type="ECO:0000256" key="6">
    <source>
        <dbReference type="ARBA" id="ARBA00023136"/>
    </source>
</evidence>
<evidence type="ECO:0000256" key="5">
    <source>
        <dbReference type="ARBA" id="ARBA00022989"/>
    </source>
</evidence>
<evidence type="ECO:0000256" key="10">
    <source>
        <dbReference type="SAM" id="SignalP"/>
    </source>
</evidence>
<dbReference type="EnsemblMetazoa" id="AFUN011829-RA">
    <property type="protein sequence ID" value="AFUN011829-PA"/>
    <property type="gene ID" value="AFUN011829"/>
</dbReference>
<evidence type="ECO:0000256" key="8">
    <source>
        <dbReference type="ARBA" id="ARBA00023288"/>
    </source>
</evidence>
<evidence type="ECO:0000256" key="1">
    <source>
        <dbReference type="ARBA" id="ARBA00004589"/>
    </source>
</evidence>
<keyword evidence="6 9" id="KW-0472">Membrane</keyword>
<evidence type="ECO:0000256" key="4">
    <source>
        <dbReference type="ARBA" id="ARBA00022729"/>
    </source>
</evidence>
<dbReference type="VEuPathDB" id="VectorBase:AFUN011829"/>
<feature type="transmembrane region" description="Helical" evidence="9">
    <location>
        <begin position="129"/>
        <end position="149"/>
    </location>
</feature>
<dbReference type="AlphaFoldDB" id="A0A182RZU7"/>
<dbReference type="VEuPathDB" id="VectorBase:AFUN2_002031"/>
<accession>A0A182RZU7</accession>
<keyword evidence="5 9" id="KW-1133">Transmembrane helix</keyword>
<keyword evidence="2" id="KW-0336">GPI-anchor</keyword>
<protein>
    <submittedName>
        <fullName evidence="11">Uncharacterized protein</fullName>
    </submittedName>
</protein>
<evidence type="ECO:0000256" key="2">
    <source>
        <dbReference type="ARBA" id="ARBA00022622"/>
    </source>
</evidence>
<name>A0A182RZU7_ANOFN</name>
<dbReference type="GO" id="GO:0030431">
    <property type="term" value="P:sleep"/>
    <property type="evidence" value="ECO:0007669"/>
    <property type="project" value="InterPro"/>
</dbReference>
<keyword evidence="7" id="KW-0325">Glycoprotein</keyword>
<proteinExistence type="predicted"/>